<accession>A0ABM7I948</accession>
<feature type="region of interest" description="Disordered" evidence="1">
    <location>
        <begin position="1"/>
        <end position="68"/>
    </location>
</feature>
<dbReference type="Proteomes" id="UP000465609">
    <property type="component" value="Chromosome"/>
</dbReference>
<name>A0ABM7I948_9MYCO</name>
<evidence type="ECO:0000313" key="3">
    <source>
        <dbReference type="Proteomes" id="UP000465609"/>
    </source>
</evidence>
<sequence length="127" mass="13678">MPSVHVGAAATDPKFPARYGEAMADETAAEQPSKDPNEPIDAEIVPLDTSPVTAPPAVSIDPGYTPDGVPTFESVREKIENRYGTAIGSAELAAETPEVRSVEEQYEARQKAAAERLEQIRRSMHDS</sequence>
<evidence type="ECO:0008006" key="4">
    <source>
        <dbReference type="Google" id="ProtNLM"/>
    </source>
</evidence>
<proteinExistence type="predicted"/>
<dbReference type="EMBL" id="AP022577">
    <property type="protein sequence ID" value="BBX83101.1"/>
    <property type="molecule type" value="Genomic_DNA"/>
</dbReference>
<protein>
    <recommendedName>
        <fullName evidence="4">35 kDa protein</fullName>
    </recommendedName>
</protein>
<gene>
    <name evidence="2" type="ORF">MAUB_09740</name>
</gene>
<evidence type="ECO:0000256" key="1">
    <source>
        <dbReference type="SAM" id="MobiDB-lite"/>
    </source>
</evidence>
<organism evidence="2 3">
    <name type="scientific">Mycolicibacterium aubagnense</name>
    <dbReference type="NCBI Taxonomy" id="319707"/>
    <lineage>
        <taxon>Bacteria</taxon>
        <taxon>Bacillati</taxon>
        <taxon>Actinomycetota</taxon>
        <taxon>Actinomycetes</taxon>
        <taxon>Mycobacteriales</taxon>
        <taxon>Mycobacteriaceae</taxon>
        <taxon>Mycolicibacterium</taxon>
    </lineage>
</organism>
<evidence type="ECO:0000313" key="2">
    <source>
        <dbReference type="EMBL" id="BBX83101.1"/>
    </source>
</evidence>
<keyword evidence="3" id="KW-1185">Reference proteome</keyword>
<reference evidence="2 3" key="1">
    <citation type="journal article" date="2019" name="Emerg. Microbes Infect.">
        <title>Comprehensive subspecies identification of 175 nontuberculous mycobacteria species based on 7547 genomic profiles.</title>
        <authorList>
            <person name="Matsumoto Y."/>
            <person name="Kinjo T."/>
            <person name="Motooka D."/>
            <person name="Nabeya D."/>
            <person name="Jung N."/>
            <person name="Uechi K."/>
            <person name="Horii T."/>
            <person name="Iida T."/>
            <person name="Fujita J."/>
            <person name="Nakamura S."/>
        </authorList>
    </citation>
    <scope>NUCLEOTIDE SEQUENCE [LARGE SCALE GENOMIC DNA]</scope>
    <source>
        <strain evidence="2 3">JCM 15296</strain>
    </source>
</reference>